<protein>
    <submittedName>
        <fullName evidence="8">LEM3 (Ligand-effect modulator 3) / CDC50 family protein</fullName>
    </submittedName>
</protein>
<dbReference type="EMBL" id="RHLD01000053">
    <property type="protein sequence ID" value="TPP42833.1"/>
    <property type="molecule type" value="Genomic_DNA"/>
</dbReference>
<dbReference type="VEuPathDB" id="TriTrypDB:LdCL_090017400"/>
<dbReference type="VEuPathDB" id="TriTrypDB:LDHU3_09.1300"/>
<dbReference type="VEuPathDB" id="TriTrypDB:LdBPK_091090.1"/>
<dbReference type="PANTHER" id="PTHR10926">
    <property type="entry name" value="CELL CYCLE CONTROL PROTEIN 50"/>
    <property type="match status" value="1"/>
</dbReference>
<feature type="transmembrane region" description="Helical" evidence="7">
    <location>
        <begin position="811"/>
        <end position="833"/>
    </location>
</feature>
<evidence type="ECO:0000313" key="9">
    <source>
        <dbReference type="Proteomes" id="UP000318821"/>
    </source>
</evidence>
<dbReference type="VEuPathDB" id="TriTrypDB:LdCL_090017500"/>
<sequence>MASVSPSAPPQSPLLMISTTPTPPLTAQGPLAGRRPPPHVSLTLARAADAAGGAGAAAALMSTADTVARPIASPSRTVHTSSSAPAQCSLTSARGRRAHKTAPFGSPQPVLLRNPYGMERPRLVDALHGGGRAGFRAHQHGSTSSSHADAEVLLSRQDAALYDACATRLRVVRQERRALAAKLAASKQQLEHAHALLDAWREKPKQPPATAQTKQAERDGAVPEPQPSSSPRKQETERMIRQLRELDRENDELRRRYEALVQEKRHCLTVHNARLRRPAPAAAPSSTTSRRSSATAACNESSAFARDVKILDTRLATAMAQQQALQQGLALAPASGGGAPAFSVPVSSSRSPQRGASPPQRGASPPLSASSEVPPSAETSSSYSDSDDERHRAQGSGGGVRGAYNAAAASADAPKSRSTRAKRWLKKKLIPDFVHEYGRTVYGGNPLSQQTLPGVFNYPSPFILVPIFYVLMVPFLVLGALVLVKGREYHIVEQEYSHIHQYQYVPSNSSVNINHGILQFTADGVTHAQGTRTWLEINISHRMKAPVYMYYKIANMHQNHRDFHNGRSNSQLRGKSKIDKAYLCKPYTYPGFRSDEGDTPITITDVTGTQVTRPARYFTYNPCGIAPWSKFNDTFILYRKLTPAEVVQANISGVPVLHGGVDSTTPVTLICNGTDFGLRGEPLSGSVTKNHCSKMGISWKADREIRFRNITLREDWWSLYYPYPTTNEYLRNGWYLHEPGHALPDPSDYDLHVWMRASFTSNFRKLYRIIHVPLHPGTYLVDISEFYDVVSFRGRKSVVLQHANWVGGRNIVLGVVFIIMGCASFVLGVTFTVECMLQLNGVNRYKRLREPKRSWYVFQPNDPEFANYYQLRLRRHIPMAQLQSLRKAVAELENLVRDGEVNRNGANGQRA</sequence>
<dbReference type="InterPro" id="IPR005045">
    <property type="entry name" value="CDC50/LEM3_fam"/>
</dbReference>
<feature type="transmembrane region" description="Helical" evidence="7">
    <location>
        <begin position="462"/>
        <end position="484"/>
    </location>
</feature>
<feature type="region of interest" description="Disordered" evidence="6">
    <location>
        <begin position="333"/>
        <end position="401"/>
    </location>
</feature>
<feature type="region of interest" description="Disordered" evidence="6">
    <location>
        <begin position="273"/>
        <end position="300"/>
    </location>
</feature>
<dbReference type="Pfam" id="PF03381">
    <property type="entry name" value="CDC50"/>
    <property type="match status" value="1"/>
</dbReference>
<dbReference type="CDD" id="cd14686">
    <property type="entry name" value="bZIP"/>
    <property type="match status" value="1"/>
</dbReference>
<feature type="region of interest" description="Disordered" evidence="6">
    <location>
        <begin position="201"/>
        <end position="237"/>
    </location>
</feature>
<dbReference type="GO" id="GO:0005886">
    <property type="term" value="C:plasma membrane"/>
    <property type="evidence" value="ECO:0007669"/>
    <property type="project" value="TreeGrafter"/>
</dbReference>
<dbReference type="VEuPathDB" id="TriTrypDB:LDHU3_09.1310"/>
<evidence type="ECO:0000256" key="4">
    <source>
        <dbReference type="ARBA" id="ARBA00022989"/>
    </source>
</evidence>
<reference evidence="9" key="1">
    <citation type="submission" date="2019-02" db="EMBL/GenBank/DDBJ databases">
        <title>FDA dAtabase for Regulatory Grade micrObial Sequences (FDA-ARGOS): Supporting development and validation of Infectious Disease Dx tests.</title>
        <authorList>
            <person name="Duncan R."/>
            <person name="Fisher C."/>
            <person name="Tallon L."/>
            <person name="Sadzewicz L."/>
            <person name="Sengamalay N."/>
            <person name="Ott S."/>
            <person name="Godinez A."/>
            <person name="Nagaraj S."/>
            <person name="Vavikolanu K."/>
            <person name="Vyas G."/>
            <person name="Nadendla S."/>
            <person name="Aluvathingal J."/>
            <person name="Sichtig H."/>
        </authorList>
    </citation>
    <scope>NUCLEOTIDE SEQUENCE [LARGE SCALE GENOMIC DNA]</scope>
    <source>
        <strain evidence="9">FDAARGOS_360</strain>
    </source>
</reference>
<feature type="region of interest" description="Disordered" evidence="6">
    <location>
        <begin position="92"/>
        <end position="112"/>
    </location>
</feature>
<evidence type="ECO:0000256" key="6">
    <source>
        <dbReference type="SAM" id="MobiDB-lite"/>
    </source>
</evidence>
<feature type="compositionally biased region" description="Polar residues" evidence="6">
    <location>
        <begin position="367"/>
        <end position="379"/>
    </location>
</feature>
<dbReference type="Proteomes" id="UP000318821">
    <property type="component" value="Unassembled WGS sequence"/>
</dbReference>
<evidence type="ECO:0000256" key="5">
    <source>
        <dbReference type="ARBA" id="ARBA00023136"/>
    </source>
</evidence>
<dbReference type="PANTHER" id="PTHR10926:SF73">
    <property type="entry name" value="LEM3 (LIGAND-EFFECT MODULATOR 3) FAMILY _ CDC50 FAMILY"/>
    <property type="match status" value="1"/>
</dbReference>
<comment type="subcellular location">
    <subcellularLocation>
        <location evidence="1">Membrane</location>
    </subcellularLocation>
</comment>
<feature type="compositionally biased region" description="Low complexity" evidence="6">
    <location>
        <begin position="333"/>
        <end position="354"/>
    </location>
</feature>
<feature type="compositionally biased region" description="Low complexity" evidence="6">
    <location>
        <begin position="278"/>
        <end position="297"/>
    </location>
</feature>
<accession>A0A504X3H3</accession>
<evidence type="ECO:0000313" key="8">
    <source>
        <dbReference type="EMBL" id="TPP42833.1"/>
    </source>
</evidence>
<evidence type="ECO:0000256" key="3">
    <source>
        <dbReference type="ARBA" id="ARBA00022692"/>
    </source>
</evidence>
<organism evidence="8 9">
    <name type="scientific">Leishmania donovani</name>
    <dbReference type="NCBI Taxonomy" id="5661"/>
    <lineage>
        <taxon>Eukaryota</taxon>
        <taxon>Discoba</taxon>
        <taxon>Euglenozoa</taxon>
        <taxon>Kinetoplastea</taxon>
        <taxon>Metakinetoplastina</taxon>
        <taxon>Trypanosomatida</taxon>
        <taxon>Trypanosomatidae</taxon>
        <taxon>Leishmaniinae</taxon>
        <taxon>Leishmania</taxon>
    </lineage>
</organism>
<dbReference type="AlphaFoldDB" id="A0A504X3H3"/>
<dbReference type="GO" id="GO:0005783">
    <property type="term" value="C:endoplasmic reticulum"/>
    <property type="evidence" value="ECO:0007669"/>
    <property type="project" value="TreeGrafter"/>
</dbReference>
<comment type="caution">
    <text evidence="8">The sequence shown here is derived from an EMBL/GenBank/DDBJ whole genome shotgun (WGS) entry which is preliminary data.</text>
</comment>
<evidence type="ECO:0000256" key="2">
    <source>
        <dbReference type="ARBA" id="ARBA00009457"/>
    </source>
</evidence>
<dbReference type="VEuPathDB" id="TriTrypDB:LdBPK_091080.1"/>
<proteinExistence type="inferred from homology"/>
<evidence type="ECO:0000256" key="1">
    <source>
        <dbReference type="ARBA" id="ARBA00004370"/>
    </source>
</evidence>
<keyword evidence="5 7" id="KW-0472">Membrane</keyword>
<comment type="similarity">
    <text evidence="2">Belongs to the CDC50/LEM3 family.</text>
</comment>
<dbReference type="GO" id="GO:0005794">
    <property type="term" value="C:Golgi apparatus"/>
    <property type="evidence" value="ECO:0007669"/>
    <property type="project" value="TreeGrafter"/>
</dbReference>
<gene>
    <name evidence="8" type="ORF">CGC20_7990</name>
</gene>
<keyword evidence="4 7" id="KW-1133">Transmembrane helix</keyword>
<evidence type="ECO:0000256" key="7">
    <source>
        <dbReference type="SAM" id="Phobius"/>
    </source>
</evidence>
<feature type="region of interest" description="Disordered" evidence="6">
    <location>
        <begin position="1"/>
        <end position="39"/>
    </location>
</feature>
<keyword evidence="3 7" id="KW-0812">Transmembrane</keyword>
<name>A0A504X3H3_LEIDO</name>